<keyword evidence="5" id="KW-0547">Nucleotide-binding</keyword>
<comment type="caution">
    <text evidence="11">The sequence shown here is derived from an EMBL/GenBank/DDBJ whole genome shotgun (WGS) entry which is preliminary data.</text>
</comment>
<dbReference type="Proteomes" id="UP000660680">
    <property type="component" value="Unassembled WGS sequence"/>
</dbReference>
<name>A0A918GGD5_9PSEU</name>
<proteinExistence type="predicted"/>
<comment type="catalytic activity">
    <reaction evidence="1">
        <text>ATP + protein L-histidine = ADP + protein N-phospho-L-histidine.</text>
        <dbReference type="EC" id="2.7.13.3"/>
    </reaction>
</comment>
<dbReference type="Gene3D" id="1.20.5.1930">
    <property type="match status" value="1"/>
</dbReference>
<sequence length="371" mass="38728">MGARPGEEDVLRDRLVDAGLGGLVLAAVVVAVAVNVGDSAPAHPAAYALGPVLGALMLVRRRWPVAVLLASAAALLVYYTLPFPPVGLAVPVSAALYTAAEQGRTRWAVATAVGLLAISTVVRAMEGDDLGYLFGFAFTTDAALMTSVIAVGDGVRSRRRQAEAAAREREREAAARAERERLSIARDLHDLLAHTVTVISLHADVAREAMDDDPATARESLAAVRSACGDVVRELRATLRALRSTDDSSPLPGLSRLDALTAGLDVDLHTTGTPVPLPAVADHTAYRVLQEALSNVRKHAGTTRVDITVDYRPDALRLHIRDHGRGAAGGGAGWGIIGMRERLALLGGTLRIDAPAGGGFAVSAEIPLEGG</sequence>
<evidence type="ECO:0000256" key="6">
    <source>
        <dbReference type="ARBA" id="ARBA00022777"/>
    </source>
</evidence>
<dbReference type="GO" id="GO:0016020">
    <property type="term" value="C:membrane"/>
    <property type="evidence" value="ECO:0007669"/>
    <property type="project" value="InterPro"/>
</dbReference>
<dbReference type="InterPro" id="IPR003594">
    <property type="entry name" value="HATPase_dom"/>
</dbReference>
<dbReference type="InterPro" id="IPR055558">
    <property type="entry name" value="DUF7134"/>
</dbReference>
<evidence type="ECO:0000256" key="9">
    <source>
        <dbReference type="SAM" id="Phobius"/>
    </source>
</evidence>
<dbReference type="SUPFAM" id="SSF55874">
    <property type="entry name" value="ATPase domain of HSP90 chaperone/DNA topoisomerase II/histidine kinase"/>
    <property type="match status" value="1"/>
</dbReference>
<keyword evidence="7" id="KW-0067">ATP-binding</keyword>
<dbReference type="Pfam" id="PF23539">
    <property type="entry name" value="DUF7134"/>
    <property type="match status" value="1"/>
</dbReference>
<dbReference type="GO" id="GO:0046983">
    <property type="term" value="F:protein dimerization activity"/>
    <property type="evidence" value="ECO:0007669"/>
    <property type="project" value="InterPro"/>
</dbReference>
<feature type="transmembrane region" description="Helical" evidence="9">
    <location>
        <begin position="15"/>
        <end position="34"/>
    </location>
</feature>
<evidence type="ECO:0000313" key="12">
    <source>
        <dbReference type="Proteomes" id="UP000660680"/>
    </source>
</evidence>
<reference evidence="11" key="2">
    <citation type="submission" date="2020-09" db="EMBL/GenBank/DDBJ databases">
        <authorList>
            <person name="Sun Q."/>
            <person name="Ohkuma M."/>
        </authorList>
    </citation>
    <scope>NUCLEOTIDE SEQUENCE</scope>
    <source>
        <strain evidence="11">JCM 3276</strain>
    </source>
</reference>
<dbReference type="Gene3D" id="3.30.565.10">
    <property type="entry name" value="Histidine kinase-like ATPase, C-terminal domain"/>
    <property type="match status" value="1"/>
</dbReference>
<dbReference type="GO" id="GO:0005524">
    <property type="term" value="F:ATP binding"/>
    <property type="evidence" value="ECO:0007669"/>
    <property type="project" value="UniProtKB-KW"/>
</dbReference>
<dbReference type="PANTHER" id="PTHR24421">
    <property type="entry name" value="NITRATE/NITRITE SENSOR PROTEIN NARX-RELATED"/>
    <property type="match status" value="1"/>
</dbReference>
<organism evidence="11 12">
    <name type="scientific">Actinokineospora fastidiosa</name>
    <dbReference type="NCBI Taxonomy" id="1816"/>
    <lineage>
        <taxon>Bacteria</taxon>
        <taxon>Bacillati</taxon>
        <taxon>Actinomycetota</taxon>
        <taxon>Actinomycetes</taxon>
        <taxon>Pseudonocardiales</taxon>
        <taxon>Pseudonocardiaceae</taxon>
        <taxon>Actinokineospora</taxon>
    </lineage>
</organism>
<evidence type="ECO:0000313" key="11">
    <source>
        <dbReference type="EMBL" id="GGS34168.1"/>
    </source>
</evidence>
<evidence type="ECO:0000259" key="10">
    <source>
        <dbReference type="SMART" id="SM00387"/>
    </source>
</evidence>
<keyword evidence="3" id="KW-0597">Phosphoprotein</keyword>
<evidence type="ECO:0000256" key="4">
    <source>
        <dbReference type="ARBA" id="ARBA00022679"/>
    </source>
</evidence>
<dbReference type="EC" id="2.7.13.3" evidence="2"/>
<evidence type="ECO:0000256" key="1">
    <source>
        <dbReference type="ARBA" id="ARBA00000085"/>
    </source>
</evidence>
<dbReference type="EMBL" id="BMRB01000002">
    <property type="protein sequence ID" value="GGS34168.1"/>
    <property type="molecule type" value="Genomic_DNA"/>
</dbReference>
<evidence type="ECO:0000256" key="2">
    <source>
        <dbReference type="ARBA" id="ARBA00012438"/>
    </source>
</evidence>
<feature type="transmembrane region" description="Helical" evidence="9">
    <location>
        <begin position="131"/>
        <end position="151"/>
    </location>
</feature>
<feature type="domain" description="Histidine kinase/HSP90-like ATPase" evidence="10">
    <location>
        <begin position="280"/>
        <end position="370"/>
    </location>
</feature>
<feature type="transmembrane region" description="Helical" evidence="9">
    <location>
        <begin position="63"/>
        <end position="79"/>
    </location>
</feature>
<keyword evidence="9" id="KW-1133">Transmembrane helix</keyword>
<dbReference type="Pfam" id="PF07730">
    <property type="entry name" value="HisKA_3"/>
    <property type="match status" value="1"/>
</dbReference>
<keyword evidence="4" id="KW-0808">Transferase</keyword>
<keyword evidence="9" id="KW-0812">Transmembrane</keyword>
<dbReference type="CDD" id="cd16917">
    <property type="entry name" value="HATPase_UhpB-NarQ-NarX-like"/>
    <property type="match status" value="1"/>
</dbReference>
<dbReference type="AlphaFoldDB" id="A0A918GGD5"/>
<keyword evidence="6 11" id="KW-0418">Kinase</keyword>
<keyword evidence="9" id="KW-0472">Membrane</keyword>
<dbReference type="SMART" id="SM00387">
    <property type="entry name" value="HATPase_c"/>
    <property type="match status" value="1"/>
</dbReference>
<keyword evidence="8" id="KW-0902">Two-component regulatory system</keyword>
<keyword evidence="12" id="KW-1185">Reference proteome</keyword>
<dbReference type="Pfam" id="PF02518">
    <property type="entry name" value="HATPase_c"/>
    <property type="match status" value="1"/>
</dbReference>
<dbReference type="RefSeq" id="WP_189211068.1">
    <property type="nucleotide sequence ID" value="NZ_BMRB01000002.1"/>
</dbReference>
<dbReference type="PANTHER" id="PTHR24421:SF10">
    <property type="entry name" value="NITRATE_NITRITE SENSOR PROTEIN NARQ"/>
    <property type="match status" value="1"/>
</dbReference>
<protein>
    <recommendedName>
        <fullName evidence="2">histidine kinase</fullName>
        <ecNumber evidence="2">2.7.13.3</ecNumber>
    </recommendedName>
</protein>
<accession>A0A918GGD5</accession>
<evidence type="ECO:0000256" key="7">
    <source>
        <dbReference type="ARBA" id="ARBA00022840"/>
    </source>
</evidence>
<dbReference type="InterPro" id="IPR050482">
    <property type="entry name" value="Sensor_HK_TwoCompSys"/>
</dbReference>
<evidence type="ECO:0000256" key="5">
    <source>
        <dbReference type="ARBA" id="ARBA00022741"/>
    </source>
</evidence>
<evidence type="ECO:0000256" key="8">
    <source>
        <dbReference type="ARBA" id="ARBA00023012"/>
    </source>
</evidence>
<evidence type="ECO:0000256" key="3">
    <source>
        <dbReference type="ARBA" id="ARBA00022553"/>
    </source>
</evidence>
<dbReference type="GO" id="GO:0000155">
    <property type="term" value="F:phosphorelay sensor kinase activity"/>
    <property type="evidence" value="ECO:0007669"/>
    <property type="project" value="InterPro"/>
</dbReference>
<reference evidence="11" key="1">
    <citation type="journal article" date="2014" name="Int. J. Syst. Evol. Microbiol.">
        <title>Complete genome sequence of Corynebacterium casei LMG S-19264T (=DSM 44701T), isolated from a smear-ripened cheese.</title>
        <authorList>
            <consortium name="US DOE Joint Genome Institute (JGI-PGF)"/>
            <person name="Walter F."/>
            <person name="Albersmeier A."/>
            <person name="Kalinowski J."/>
            <person name="Ruckert C."/>
        </authorList>
    </citation>
    <scope>NUCLEOTIDE SEQUENCE</scope>
    <source>
        <strain evidence="11">JCM 3276</strain>
    </source>
</reference>
<dbReference type="InterPro" id="IPR036890">
    <property type="entry name" value="HATPase_C_sf"/>
</dbReference>
<dbReference type="InterPro" id="IPR011712">
    <property type="entry name" value="Sig_transdc_His_kin_sub3_dim/P"/>
</dbReference>
<gene>
    <name evidence="11" type="ORF">GCM10010171_30690</name>
</gene>